<evidence type="ECO:0000313" key="4">
    <source>
        <dbReference type="Proteomes" id="UP001172155"/>
    </source>
</evidence>
<gene>
    <name evidence="3" type="ORF">B0T18DRAFT_3924</name>
</gene>
<feature type="region of interest" description="Disordered" evidence="1">
    <location>
        <begin position="76"/>
        <end position="107"/>
    </location>
</feature>
<feature type="compositionally biased region" description="Polar residues" evidence="1">
    <location>
        <begin position="141"/>
        <end position="164"/>
    </location>
</feature>
<feature type="signal peptide" evidence="2">
    <location>
        <begin position="1"/>
        <end position="35"/>
    </location>
</feature>
<protein>
    <submittedName>
        <fullName evidence="3">Uncharacterized protein</fullName>
    </submittedName>
</protein>
<feature type="compositionally biased region" description="Polar residues" evidence="1">
    <location>
        <begin position="263"/>
        <end position="272"/>
    </location>
</feature>
<feature type="region of interest" description="Disordered" evidence="1">
    <location>
        <begin position="238"/>
        <end position="272"/>
    </location>
</feature>
<accession>A0AA40F8A0</accession>
<reference evidence="3" key="1">
    <citation type="submission" date="2023-06" db="EMBL/GenBank/DDBJ databases">
        <title>Genome-scale phylogeny and comparative genomics of the fungal order Sordariales.</title>
        <authorList>
            <consortium name="Lawrence Berkeley National Laboratory"/>
            <person name="Hensen N."/>
            <person name="Bonometti L."/>
            <person name="Westerberg I."/>
            <person name="Brannstrom I.O."/>
            <person name="Guillou S."/>
            <person name="Cros-Aarteil S."/>
            <person name="Calhoun S."/>
            <person name="Haridas S."/>
            <person name="Kuo A."/>
            <person name="Mondo S."/>
            <person name="Pangilinan J."/>
            <person name="Riley R."/>
            <person name="LaButti K."/>
            <person name="Andreopoulos B."/>
            <person name="Lipzen A."/>
            <person name="Chen C."/>
            <person name="Yanf M."/>
            <person name="Daum C."/>
            <person name="Ng V."/>
            <person name="Clum A."/>
            <person name="Steindorff A."/>
            <person name="Ohm R."/>
            <person name="Martin F."/>
            <person name="Silar P."/>
            <person name="Natvig D."/>
            <person name="Lalanne C."/>
            <person name="Gautier V."/>
            <person name="Ament-velasquez S.L."/>
            <person name="Kruys A."/>
            <person name="Hutchinson M.I."/>
            <person name="Powell A.J."/>
            <person name="Barry K."/>
            <person name="Miller A.N."/>
            <person name="Grigoriev I.V."/>
            <person name="Debuchy R."/>
            <person name="Gladieux P."/>
            <person name="Thoren M.H."/>
            <person name="Johannesson H."/>
        </authorList>
    </citation>
    <scope>NUCLEOTIDE SEQUENCE</scope>
    <source>
        <strain evidence="3">SMH3187-1</strain>
    </source>
</reference>
<organism evidence="3 4">
    <name type="scientific">Schizothecium vesticola</name>
    <dbReference type="NCBI Taxonomy" id="314040"/>
    <lineage>
        <taxon>Eukaryota</taxon>
        <taxon>Fungi</taxon>
        <taxon>Dikarya</taxon>
        <taxon>Ascomycota</taxon>
        <taxon>Pezizomycotina</taxon>
        <taxon>Sordariomycetes</taxon>
        <taxon>Sordariomycetidae</taxon>
        <taxon>Sordariales</taxon>
        <taxon>Schizotheciaceae</taxon>
        <taxon>Schizothecium</taxon>
    </lineage>
</organism>
<dbReference type="Proteomes" id="UP001172155">
    <property type="component" value="Unassembled WGS sequence"/>
</dbReference>
<name>A0AA40F8A0_9PEZI</name>
<comment type="caution">
    <text evidence="3">The sequence shown here is derived from an EMBL/GenBank/DDBJ whole genome shotgun (WGS) entry which is preliminary data.</text>
</comment>
<feature type="non-terminal residue" evidence="3">
    <location>
        <position position="1"/>
    </location>
</feature>
<keyword evidence="4" id="KW-1185">Reference proteome</keyword>
<evidence type="ECO:0000313" key="3">
    <source>
        <dbReference type="EMBL" id="KAK0752921.1"/>
    </source>
</evidence>
<sequence length="272" mass="30166">SFRLIAQSHLGPCWSWPSATHLLLCACSVLTLVHSPQCHSRSSYRPPEASPPCRCRLSGLSLGSYPRAVSSRLSSTPGWTGKRLSHPPVSPFPKSRGLARNGTNKPWPCRTGESPGQWGAGHGFGWCLPCAVPRLPLQQAPQTESRTRLQPYNSSEQHGNNQHLYRSGTGRWPWAVSSTHDFRASRSPQRWWLAAQWYSHTIRYTPPAWNVHNAQAPERASRGGRRNCPGRQIRGRQAEAVGGTGGRRIPFPQAPVSARIPFSGSTKPQRHR</sequence>
<dbReference type="EMBL" id="JAUKUD010000001">
    <property type="protein sequence ID" value="KAK0752921.1"/>
    <property type="molecule type" value="Genomic_DNA"/>
</dbReference>
<evidence type="ECO:0000256" key="2">
    <source>
        <dbReference type="SAM" id="SignalP"/>
    </source>
</evidence>
<dbReference type="AlphaFoldDB" id="A0AA40F8A0"/>
<feature type="chain" id="PRO_5041423259" evidence="2">
    <location>
        <begin position="36"/>
        <end position="272"/>
    </location>
</feature>
<proteinExistence type="predicted"/>
<feature type="region of interest" description="Disordered" evidence="1">
    <location>
        <begin position="141"/>
        <end position="166"/>
    </location>
</feature>
<keyword evidence="2" id="KW-0732">Signal</keyword>
<evidence type="ECO:0000256" key="1">
    <source>
        <dbReference type="SAM" id="MobiDB-lite"/>
    </source>
</evidence>